<dbReference type="Pfam" id="PF20266">
    <property type="entry name" value="Mab-21_C"/>
    <property type="match status" value="1"/>
</dbReference>
<dbReference type="GeneID" id="111131420"/>
<dbReference type="Pfam" id="PF03281">
    <property type="entry name" value="Mab-21"/>
    <property type="match status" value="1"/>
</dbReference>
<evidence type="ECO:0000313" key="5">
    <source>
        <dbReference type="RefSeq" id="XP_022334647.1"/>
    </source>
</evidence>
<protein>
    <submittedName>
        <fullName evidence="5">Uncharacterized protein LOC111131420</fullName>
    </submittedName>
</protein>
<dbReference type="Gene3D" id="1.10.1410.40">
    <property type="match status" value="1"/>
</dbReference>
<gene>
    <name evidence="5" type="primary">LOC111131420</name>
</gene>
<dbReference type="KEGG" id="cvn:111131420"/>
<dbReference type="InterPro" id="IPR046903">
    <property type="entry name" value="Mab-21-like_nuc_Trfase"/>
</dbReference>
<dbReference type="OrthoDB" id="6120860at2759"/>
<proteinExistence type="inferred from homology"/>
<dbReference type="SMART" id="SM01265">
    <property type="entry name" value="Mab-21"/>
    <property type="match status" value="1"/>
</dbReference>
<reference evidence="5" key="1">
    <citation type="submission" date="2025-08" db="UniProtKB">
        <authorList>
            <consortium name="RefSeq"/>
        </authorList>
    </citation>
    <scope>IDENTIFICATION</scope>
    <source>
        <tissue evidence="5">Whole sample</tissue>
    </source>
</reference>
<dbReference type="InterPro" id="IPR046906">
    <property type="entry name" value="Mab-21_HhH/H2TH-like"/>
</dbReference>
<organism evidence="4 5">
    <name type="scientific">Crassostrea virginica</name>
    <name type="common">Eastern oyster</name>
    <dbReference type="NCBI Taxonomy" id="6565"/>
    <lineage>
        <taxon>Eukaryota</taxon>
        <taxon>Metazoa</taxon>
        <taxon>Spiralia</taxon>
        <taxon>Lophotrochozoa</taxon>
        <taxon>Mollusca</taxon>
        <taxon>Bivalvia</taxon>
        <taxon>Autobranchia</taxon>
        <taxon>Pteriomorphia</taxon>
        <taxon>Ostreida</taxon>
        <taxon>Ostreoidea</taxon>
        <taxon>Ostreidae</taxon>
        <taxon>Crassostrea</taxon>
    </lineage>
</organism>
<dbReference type="AlphaFoldDB" id="A0A8B8E279"/>
<name>A0A8B8E279_CRAVI</name>
<sequence>MAGSDRKWLDDAHLSHLTAGNLNYNIVDLDLLQERRHIMDLLDRLSNYDAPGDVIRSGGSAEGFRMRGSDVDQMCVDKKIKVVTLTPNDIQEHPEHTFLRLVRPYDVPPGYVKLIVLNPSSSSAEIRECMHEVSGDFYLSSTDYVNLHKNRSKSGVRHGPCVMEKTYWGQDHDMAYCFEFKSWPECANEWIERKRLHGWPSKQLVSTIKSKGCHIMAIGSNTLDERESSLAGIPIWKEDSFQWRISFSLAEIDLVRDFNKTQFLTYATLKMLNKELFSQDPFIHRCISSYSLKTLLFWTIEETSPDLWRPERFIRCVDICLKKLIEWTENGYYPNYFIYEIIC</sequence>
<dbReference type="PANTHER" id="PTHR10656:SF69">
    <property type="entry name" value="MAB-21-LIKE HHH_H2TH-LIKE DOMAIN-CONTAINING PROTEIN"/>
    <property type="match status" value="1"/>
</dbReference>
<dbReference type="InterPro" id="IPR024810">
    <property type="entry name" value="MAB21L/cGLR"/>
</dbReference>
<evidence type="ECO:0000313" key="4">
    <source>
        <dbReference type="Proteomes" id="UP000694844"/>
    </source>
</evidence>
<dbReference type="Proteomes" id="UP000694844">
    <property type="component" value="Chromosome 4"/>
</dbReference>
<dbReference type="PANTHER" id="PTHR10656">
    <property type="entry name" value="CELL FATE DETERMINING PROTEIN MAB21-RELATED"/>
    <property type="match status" value="1"/>
</dbReference>
<feature type="domain" description="Mab-21-like nucleotidyltransferase" evidence="2">
    <location>
        <begin position="173"/>
        <end position="254"/>
    </location>
</feature>
<evidence type="ECO:0000259" key="3">
    <source>
        <dbReference type="Pfam" id="PF20266"/>
    </source>
</evidence>
<accession>A0A8B8E279</accession>
<feature type="domain" description="Mab-21-like HhH/H2TH-like" evidence="3">
    <location>
        <begin position="269"/>
        <end position="339"/>
    </location>
</feature>
<comment type="similarity">
    <text evidence="1">Belongs to the mab-21 family.</text>
</comment>
<dbReference type="RefSeq" id="XP_022334647.1">
    <property type="nucleotide sequence ID" value="XM_022478939.1"/>
</dbReference>
<keyword evidence="4" id="KW-1185">Reference proteome</keyword>
<evidence type="ECO:0000259" key="2">
    <source>
        <dbReference type="Pfam" id="PF03281"/>
    </source>
</evidence>
<evidence type="ECO:0000256" key="1">
    <source>
        <dbReference type="ARBA" id="ARBA00008307"/>
    </source>
</evidence>